<dbReference type="NCBIfam" id="TIGR04092">
    <property type="entry name" value="LTA_DltD"/>
    <property type="match status" value="1"/>
</dbReference>
<evidence type="ECO:0000313" key="4">
    <source>
        <dbReference type="EMBL" id="MBJ7638857.1"/>
    </source>
</evidence>
<dbReference type="AlphaFoldDB" id="A0A0R2F173"/>
<evidence type="ECO:0000256" key="1">
    <source>
        <dbReference type="PIRNR" id="PIRNR021438"/>
    </source>
</evidence>
<organism evidence="2 5">
    <name type="scientific">Weissella confusa</name>
    <name type="common">Lactobacillus confusus</name>
    <dbReference type="NCBI Taxonomy" id="1583"/>
    <lineage>
        <taxon>Bacteria</taxon>
        <taxon>Bacillati</taxon>
        <taxon>Bacillota</taxon>
        <taxon>Bacilli</taxon>
        <taxon>Lactobacillales</taxon>
        <taxon>Lactobacillaceae</taxon>
        <taxon>Weissella</taxon>
    </lineage>
</organism>
<dbReference type="EMBL" id="JACSZT010000005">
    <property type="protein sequence ID" value="MBC6498605.1"/>
    <property type="molecule type" value="Genomic_DNA"/>
</dbReference>
<comment type="caution">
    <text evidence="2">The sequence shown here is derived from an EMBL/GenBank/DDBJ whole genome shotgun (WGS) entry which is preliminary data.</text>
</comment>
<reference evidence="3 6" key="3">
    <citation type="journal article" date="2021" name="Int. J. Food Microbiol.">
        <title>Safety demonstration of a microbial species for use in the food chain: Weissella confusa.</title>
        <authorList>
            <person name="Bourdichon F."/>
            <person name="Patrone V."/>
            <person name="Fontana A."/>
            <person name="Milani G."/>
            <person name="Morelli L."/>
        </authorList>
    </citation>
    <scope>NUCLEOTIDE SEQUENCE</scope>
    <source>
        <strain evidence="3">CCUG 30943</strain>
        <strain evidence="4 6">CCUG 43002</strain>
    </source>
</reference>
<name>A0A0R2F173_WEICO</name>
<dbReference type="EMBL" id="JAAOCX010000010">
    <property type="protein sequence ID" value="MBJ7633087.1"/>
    <property type="molecule type" value="Genomic_DNA"/>
</dbReference>
<keyword evidence="1" id="KW-1003">Cell membrane</keyword>
<keyword evidence="1" id="KW-0472">Membrane</keyword>
<evidence type="ECO:0000313" key="6">
    <source>
        <dbReference type="Proteomes" id="UP000728106"/>
    </source>
</evidence>
<dbReference type="OrthoDB" id="1700484at2"/>
<dbReference type="RefSeq" id="WP_003610202.1">
    <property type="nucleotide sequence ID" value="NZ_ALXH01000098.1"/>
</dbReference>
<dbReference type="EMBL" id="JAAOCP010000005">
    <property type="protein sequence ID" value="MBJ7638857.1"/>
    <property type="molecule type" value="Genomic_DNA"/>
</dbReference>
<reference evidence="2" key="2">
    <citation type="submission" date="2020-08" db="EMBL/GenBank/DDBJ databases">
        <title>Complete genome sequence of Weissella confusa strain FS54 provides insights into metabolic potential.</title>
        <authorList>
            <person name="Fhoula I."/>
            <person name="Najjari A."/>
            <person name="Lekired A."/>
            <person name="Bessrour-Aouam N."/>
            <person name="Jaballah S."/>
            <person name="Klibi N."/>
            <person name="Ouzari H.-I."/>
        </authorList>
    </citation>
    <scope>NUCLEOTIDE SEQUENCE</scope>
    <source>
        <strain evidence="2">FS54</strain>
    </source>
</reference>
<reference evidence="3" key="1">
    <citation type="submission" date="2020-02" db="EMBL/GenBank/DDBJ databases">
        <authorList>
            <person name="Fontana A."/>
            <person name="Patrone V."/>
            <person name="Morelli L."/>
        </authorList>
    </citation>
    <scope>NUCLEOTIDE SEQUENCE</scope>
    <source>
        <strain evidence="3">CCUG 30943</strain>
        <strain evidence="4">CCUG 43002</strain>
    </source>
</reference>
<dbReference type="PANTHER" id="PTHR40039:SF1">
    <property type="entry name" value="PROTEIN DLTD"/>
    <property type="match status" value="1"/>
</dbReference>
<protein>
    <recommendedName>
        <fullName evidence="1">Protein DltD</fullName>
    </recommendedName>
</protein>
<dbReference type="PIRSF" id="PIRSF021438">
    <property type="entry name" value="DltD"/>
    <property type="match status" value="1"/>
</dbReference>
<evidence type="ECO:0000313" key="2">
    <source>
        <dbReference type="EMBL" id="MBC6498605.1"/>
    </source>
</evidence>
<proteinExistence type="inferred from homology"/>
<sequence length="420" mass="47870">MLKRLGLIFGPVILAFVLVVAVIELAPMSTNKHNFQDEQRAANALTPTVFKNQTLKQRALTDPNHRFVPFFGSSEWSRMDSLHPSVLAQAYDRDYRPFLLGQRGAQSLTQYFGMQQISKQMQGKQAVYVISPQWFVKQGEDPAAFKYYFSQAQALTWLKTAGDTPTDRYAAKRLLQMNVSSALTGYLKKIAKGEKLSSGDQKMIAVRLDFINHQDALFADFQLGNNYEKKILPKTKLLPQPYDNQKLDALADKLAAKRTTNNQFGIDNAFYKQRVAKHVKQLAGSQKSFDYTSSPEYGDFELALQQFAKTKTNVLFVIPPVNEKWAKYTGLDMNMYQDAVAKIRYQLTSQGFTNIADFSQDGGKAHFMQDTIHLGWRGWLAMDKEVNHFLTTPSKTPTYDMNDQFFDEDWTTAKNVDSFK</sequence>
<dbReference type="Proteomes" id="UP000650485">
    <property type="component" value="Unassembled WGS sequence"/>
</dbReference>
<dbReference type="Pfam" id="PF04914">
    <property type="entry name" value="DltD"/>
    <property type="match status" value="1"/>
</dbReference>
<comment type="pathway">
    <text evidence="1">Cell wall biogenesis; lipoteichoic acid biosynthesis.</text>
</comment>
<keyword evidence="6" id="KW-1185">Reference proteome</keyword>
<dbReference type="InterPro" id="IPR006998">
    <property type="entry name" value="DltD"/>
</dbReference>
<accession>A0A0R2F173</accession>
<dbReference type="InterPro" id="IPR023896">
    <property type="entry name" value="LTA_DltD"/>
</dbReference>
<evidence type="ECO:0000313" key="5">
    <source>
        <dbReference type="Proteomes" id="UP000650485"/>
    </source>
</evidence>
<dbReference type="PANTHER" id="PTHR40039">
    <property type="entry name" value="PROTEIN DLTD"/>
    <property type="match status" value="1"/>
</dbReference>
<dbReference type="Proteomes" id="UP000728106">
    <property type="component" value="Unassembled WGS sequence"/>
</dbReference>
<evidence type="ECO:0000313" key="3">
    <source>
        <dbReference type="EMBL" id="MBJ7633087.1"/>
    </source>
</evidence>
<dbReference type="GO" id="GO:0005886">
    <property type="term" value="C:plasma membrane"/>
    <property type="evidence" value="ECO:0007669"/>
    <property type="project" value="UniProtKB-UniRule"/>
</dbReference>
<comment type="similarity">
    <text evidence="1">Belongs to the DltD family.</text>
</comment>
<dbReference type="GO" id="GO:0070395">
    <property type="term" value="P:lipoteichoic acid biosynthetic process"/>
    <property type="evidence" value="ECO:0007669"/>
    <property type="project" value="UniProtKB-UniRule"/>
</dbReference>
<gene>
    <name evidence="2" type="primary">dltD</name>
    <name evidence="2" type="ORF">H7R52_07910</name>
    <name evidence="4" type="ORF">HAU20_05560</name>
    <name evidence="3" type="ORF">HAU43_08315</name>
</gene>
<dbReference type="Proteomes" id="UP000808038">
    <property type="component" value="Unassembled WGS sequence"/>
</dbReference>